<evidence type="ECO:0000256" key="2">
    <source>
        <dbReference type="ARBA" id="ARBA00008611"/>
    </source>
</evidence>
<dbReference type="eggNOG" id="COG1945">
    <property type="taxonomic scope" value="Bacteria"/>
</dbReference>
<evidence type="ECO:0000256" key="5">
    <source>
        <dbReference type="ARBA" id="ARBA00022793"/>
    </source>
</evidence>
<dbReference type="PANTHER" id="PTHR40438:SF1">
    <property type="entry name" value="PYRUVOYL-DEPENDENT ARGININE DECARBOXYLASE"/>
    <property type="match status" value="1"/>
</dbReference>
<dbReference type="STRING" id="742727.HMPREF9447_04709"/>
<comment type="caution">
    <text evidence="9">The sequence shown here is derived from an EMBL/GenBank/DDBJ whole genome shotgun (WGS) entry which is preliminary data.</text>
</comment>
<accession>K9DU50</accession>
<organism evidence="9 10">
    <name type="scientific">Bacteroides oleiciplenus YIT 12058</name>
    <dbReference type="NCBI Taxonomy" id="742727"/>
    <lineage>
        <taxon>Bacteria</taxon>
        <taxon>Pseudomonadati</taxon>
        <taxon>Bacteroidota</taxon>
        <taxon>Bacteroidia</taxon>
        <taxon>Bacteroidales</taxon>
        <taxon>Bacteroidaceae</taxon>
        <taxon>Bacteroides</taxon>
    </lineage>
</organism>
<evidence type="ECO:0000313" key="10">
    <source>
        <dbReference type="Proteomes" id="UP000009872"/>
    </source>
</evidence>
<dbReference type="PATRIC" id="fig|742727.4.peg.4805"/>
<keyword evidence="6" id="KW-0456">Lyase</keyword>
<dbReference type="InterPro" id="IPR016105">
    <property type="entry name" value="Pyr-dep_his/arg-deCO2ase_sand"/>
</dbReference>
<dbReference type="GO" id="GO:0008792">
    <property type="term" value="F:arginine decarboxylase activity"/>
    <property type="evidence" value="ECO:0007669"/>
    <property type="project" value="UniProtKB-EC"/>
</dbReference>
<evidence type="ECO:0000256" key="3">
    <source>
        <dbReference type="ARBA" id="ARBA00012426"/>
    </source>
</evidence>
<dbReference type="EMBL" id="ADLF01000023">
    <property type="protein sequence ID" value="EKU87963.1"/>
    <property type="molecule type" value="Genomic_DNA"/>
</dbReference>
<dbReference type="PANTHER" id="PTHR40438">
    <property type="entry name" value="PYRUVOYL-DEPENDENT ARGININE DECARBOXYLASE"/>
    <property type="match status" value="1"/>
</dbReference>
<dbReference type="InterPro" id="IPR016104">
    <property type="entry name" value="Pyr-dep_his/arg-deCO2ase"/>
</dbReference>
<protein>
    <recommendedName>
        <fullName evidence="4">Pyruvoyl-dependent arginine decarboxylase AaxB</fullName>
        <ecNumber evidence="3">4.1.1.19</ecNumber>
    </recommendedName>
</protein>
<evidence type="ECO:0000256" key="6">
    <source>
        <dbReference type="ARBA" id="ARBA00023239"/>
    </source>
</evidence>
<dbReference type="InterPro" id="IPR002724">
    <property type="entry name" value="Pyruvoyl-dep_arg_deCO2ase"/>
</dbReference>
<evidence type="ECO:0000256" key="8">
    <source>
        <dbReference type="ARBA" id="ARBA00049309"/>
    </source>
</evidence>
<dbReference type="EC" id="4.1.1.19" evidence="3"/>
<evidence type="ECO:0000256" key="4">
    <source>
        <dbReference type="ARBA" id="ARBA00014727"/>
    </source>
</evidence>
<keyword evidence="5" id="KW-0210">Decarboxylase</keyword>
<reference evidence="9 10" key="1">
    <citation type="submission" date="2012-09" db="EMBL/GenBank/DDBJ databases">
        <title>The Genome Sequence of Bacteroides oleiciplenus YIT 12058.</title>
        <authorList>
            <consortium name="The Broad Institute Genome Sequencing Platform"/>
            <person name="Earl A."/>
            <person name="Ward D."/>
            <person name="Feldgarden M."/>
            <person name="Gevers D."/>
            <person name="Morotomi M."/>
            <person name="Walker B."/>
            <person name="Young S.K."/>
            <person name="Zeng Q."/>
            <person name="Gargeya S."/>
            <person name="Fitzgerald M."/>
            <person name="Haas B."/>
            <person name="Abouelleil A."/>
            <person name="Alvarado L."/>
            <person name="Arachchi H.M."/>
            <person name="Berlin A.M."/>
            <person name="Chapman S.B."/>
            <person name="Goldberg J."/>
            <person name="Griggs A."/>
            <person name="Gujja S."/>
            <person name="Hansen M."/>
            <person name="Howarth C."/>
            <person name="Imamovic A."/>
            <person name="Larimer J."/>
            <person name="McCowen C."/>
            <person name="Montmayeur A."/>
            <person name="Murphy C."/>
            <person name="Neiman D."/>
            <person name="Pearson M."/>
            <person name="Priest M."/>
            <person name="Roberts A."/>
            <person name="Saif S."/>
            <person name="Shea T."/>
            <person name="Sisk P."/>
            <person name="Sykes S."/>
            <person name="Wortman J."/>
            <person name="Nusbaum C."/>
            <person name="Birren B."/>
        </authorList>
    </citation>
    <scope>NUCLEOTIDE SEQUENCE [LARGE SCALE GENOMIC DNA]</scope>
    <source>
        <strain evidence="9 10">YIT 12058</strain>
    </source>
</reference>
<dbReference type="Proteomes" id="UP000009872">
    <property type="component" value="Unassembled WGS sequence"/>
</dbReference>
<dbReference type="AlphaFoldDB" id="K9DU50"/>
<comment type="cofactor">
    <cofactor evidence="1">
        <name>pyruvate</name>
        <dbReference type="ChEBI" id="CHEBI:15361"/>
    </cofactor>
</comment>
<sequence>MDEMKGTRYPIFGFVIGGTGAFNDGIPPQPYETYNLALHEAGIENFNLIPYTSVMPLEIRGNLVTITPEMNRTIS</sequence>
<dbReference type="GO" id="GO:0006527">
    <property type="term" value="P:L-arginine catabolic process"/>
    <property type="evidence" value="ECO:0007669"/>
    <property type="project" value="InterPro"/>
</dbReference>
<keyword evidence="10" id="KW-1185">Reference proteome</keyword>
<dbReference type="Pfam" id="PF01862">
    <property type="entry name" value="PvlArgDC"/>
    <property type="match status" value="1"/>
</dbReference>
<name>K9DU50_9BACE</name>
<comment type="similarity">
    <text evidence="2">Belongs to the pyruvoyl-dependent arginine decarboxylase family.</text>
</comment>
<comment type="catalytic activity">
    <reaction evidence="8">
        <text>L-arginine + H(+) = agmatine + CO2</text>
        <dbReference type="Rhea" id="RHEA:17641"/>
        <dbReference type="ChEBI" id="CHEBI:15378"/>
        <dbReference type="ChEBI" id="CHEBI:16526"/>
        <dbReference type="ChEBI" id="CHEBI:32682"/>
        <dbReference type="ChEBI" id="CHEBI:58145"/>
        <dbReference type="EC" id="4.1.1.19"/>
    </reaction>
</comment>
<proteinExistence type="inferred from homology"/>
<dbReference type="SUPFAM" id="SSF56271">
    <property type="entry name" value="Pyruvoyl-dependent histidine and arginine decarboxylases"/>
    <property type="match status" value="1"/>
</dbReference>
<evidence type="ECO:0000256" key="1">
    <source>
        <dbReference type="ARBA" id="ARBA00001928"/>
    </source>
</evidence>
<evidence type="ECO:0000313" key="9">
    <source>
        <dbReference type="EMBL" id="EKU87963.1"/>
    </source>
</evidence>
<evidence type="ECO:0000256" key="7">
    <source>
        <dbReference type="ARBA" id="ARBA00023317"/>
    </source>
</evidence>
<gene>
    <name evidence="9" type="ORF">HMPREF9447_04709</name>
</gene>
<dbReference type="Gene3D" id="3.50.20.10">
    <property type="entry name" value="Pyruvoyl-Dependent Histidine Decarboxylase, subunit B"/>
    <property type="match status" value="1"/>
</dbReference>
<keyword evidence="7" id="KW-0670">Pyruvate</keyword>
<dbReference type="HOGENOM" id="CLU_2663469_0_0_10"/>